<evidence type="ECO:0000259" key="1">
    <source>
        <dbReference type="Pfam" id="PF13649"/>
    </source>
</evidence>
<protein>
    <submittedName>
        <fullName evidence="2">Methyltransferase domain-containing protein</fullName>
    </submittedName>
</protein>
<feature type="domain" description="Methyltransferase" evidence="1">
    <location>
        <begin position="66"/>
        <end position="158"/>
    </location>
</feature>
<dbReference type="Gene3D" id="3.40.50.150">
    <property type="entry name" value="Vaccinia Virus protein VP39"/>
    <property type="match status" value="1"/>
</dbReference>
<keyword evidence="2" id="KW-0489">Methyltransferase</keyword>
<name>A0A559JQP2_9BACL</name>
<dbReference type="OrthoDB" id="9800454at2"/>
<sequence length="247" mass="28644">MNPVRGLRQRSTEPEYMDDFSVGGESLLEAFRHLSRLNRIFGAQNPILYGIKYLWKHAGKPKDFTILDIGSGSGDINLSVLKWADKRGVKLKIVLTDVTEEARTEAERLFRTDSRVDFVRQDLFRPTELRADIVTASQFVHHFPSGQLPSIVNRMLSLSRIGVVINDIHRHWIPWTAVWIATRIVSRNPYIRHDGPLSVARGFRGEDFRRLSRQLGNTDMTYRWRPLFRYAVIVPKRREAEFDENGI</sequence>
<keyword evidence="3" id="KW-1185">Reference proteome</keyword>
<proteinExistence type="predicted"/>
<accession>A0A559JQP2</accession>
<dbReference type="SUPFAM" id="SSF53335">
    <property type="entry name" value="S-adenosyl-L-methionine-dependent methyltransferases"/>
    <property type="match status" value="1"/>
</dbReference>
<gene>
    <name evidence="2" type="ORF">FPZ45_07045</name>
</gene>
<dbReference type="CDD" id="cd02440">
    <property type="entry name" value="AdoMet_MTases"/>
    <property type="match status" value="1"/>
</dbReference>
<organism evidence="2 3">
    <name type="scientific">Cohnella terricola</name>
    <dbReference type="NCBI Taxonomy" id="1289167"/>
    <lineage>
        <taxon>Bacteria</taxon>
        <taxon>Bacillati</taxon>
        <taxon>Bacillota</taxon>
        <taxon>Bacilli</taxon>
        <taxon>Bacillales</taxon>
        <taxon>Paenibacillaceae</taxon>
        <taxon>Cohnella</taxon>
    </lineage>
</organism>
<dbReference type="InterPro" id="IPR041698">
    <property type="entry name" value="Methyltransf_25"/>
</dbReference>
<dbReference type="GO" id="GO:0008168">
    <property type="term" value="F:methyltransferase activity"/>
    <property type="evidence" value="ECO:0007669"/>
    <property type="project" value="UniProtKB-KW"/>
</dbReference>
<reference evidence="2 3" key="1">
    <citation type="submission" date="2019-07" db="EMBL/GenBank/DDBJ databases">
        <authorList>
            <person name="Kim J."/>
        </authorList>
    </citation>
    <scope>NUCLEOTIDE SEQUENCE [LARGE SCALE GENOMIC DNA]</scope>
    <source>
        <strain evidence="2 3">G13</strain>
    </source>
</reference>
<dbReference type="GO" id="GO:0032259">
    <property type="term" value="P:methylation"/>
    <property type="evidence" value="ECO:0007669"/>
    <property type="project" value="UniProtKB-KW"/>
</dbReference>
<dbReference type="EMBL" id="VNJJ01000003">
    <property type="protein sequence ID" value="TVY02190.1"/>
    <property type="molecule type" value="Genomic_DNA"/>
</dbReference>
<dbReference type="Proteomes" id="UP000316330">
    <property type="component" value="Unassembled WGS sequence"/>
</dbReference>
<dbReference type="AlphaFoldDB" id="A0A559JQP2"/>
<keyword evidence="2" id="KW-0808">Transferase</keyword>
<evidence type="ECO:0000313" key="3">
    <source>
        <dbReference type="Proteomes" id="UP000316330"/>
    </source>
</evidence>
<dbReference type="InterPro" id="IPR029063">
    <property type="entry name" value="SAM-dependent_MTases_sf"/>
</dbReference>
<dbReference type="Pfam" id="PF13649">
    <property type="entry name" value="Methyltransf_25"/>
    <property type="match status" value="1"/>
</dbReference>
<evidence type="ECO:0000313" key="2">
    <source>
        <dbReference type="EMBL" id="TVY02190.1"/>
    </source>
</evidence>
<comment type="caution">
    <text evidence="2">The sequence shown here is derived from an EMBL/GenBank/DDBJ whole genome shotgun (WGS) entry which is preliminary data.</text>
</comment>